<dbReference type="Gene3D" id="1.20.1560.10">
    <property type="entry name" value="ABC transporter type 1, transmembrane domain"/>
    <property type="match status" value="1"/>
</dbReference>
<accession>A0A2T9XY61</accession>
<dbReference type="PANTHER" id="PTHR24222">
    <property type="entry name" value="ABC TRANSPORTER B FAMILY"/>
    <property type="match status" value="1"/>
</dbReference>
<keyword evidence="2" id="KW-0812">Transmembrane</keyword>
<dbReference type="GO" id="GO:0005886">
    <property type="term" value="C:plasma membrane"/>
    <property type="evidence" value="ECO:0007669"/>
    <property type="project" value="TreeGrafter"/>
</dbReference>
<comment type="caution">
    <text evidence="6">The sequence shown here is derived from an EMBL/GenBank/DDBJ whole genome shotgun (WGS) entry which is preliminary data.</text>
</comment>
<dbReference type="OrthoDB" id="6500128at2759"/>
<evidence type="ECO:0000256" key="2">
    <source>
        <dbReference type="ARBA" id="ARBA00022692"/>
    </source>
</evidence>
<dbReference type="Gene3D" id="3.40.50.300">
    <property type="entry name" value="P-loop containing nucleotide triphosphate hydrolases"/>
    <property type="match status" value="2"/>
</dbReference>
<keyword evidence="4" id="KW-0472">Membrane</keyword>
<feature type="signal peptide" evidence="5">
    <location>
        <begin position="1"/>
        <end position="18"/>
    </location>
</feature>
<sequence length="159" mass="16948">MINAIFAILSSAVLLGQAFQFLGLIPKAAVLSAKILEVFNSIRKVNVRDSSGDSPSGSTGVVSAQSVGFNYPPRPDIKVLDQVLLEAKPGQTIPLVGCFRSDRESEVVAQKALGAASEGTTTITIAHRLSTIQRSGCIYAFDTEIIAEQETHQTLTVMK</sequence>
<evidence type="ECO:0000313" key="6">
    <source>
        <dbReference type="EMBL" id="PVU85018.1"/>
    </source>
</evidence>
<protein>
    <recommendedName>
        <fullName evidence="8">ABC transmembrane type-1 domain-containing protein</fullName>
    </recommendedName>
</protein>
<dbReference type="Proteomes" id="UP000245609">
    <property type="component" value="Unassembled WGS sequence"/>
</dbReference>
<evidence type="ECO:0000256" key="4">
    <source>
        <dbReference type="ARBA" id="ARBA00023136"/>
    </source>
</evidence>
<dbReference type="GO" id="GO:0005524">
    <property type="term" value="F:ATP binding"/>
    <property type="evidence" value="ECO:0007669"/>
    <property type="project" value="InterPro"/>
</dbReference>
<evidence type="ECO:0000313" key="7">
    <source>
        <dbReference type="Proteomes" id="UP000245609"/>
    </source>
</evidence>
<evidence type="ECO:0000256" key="1">
    <source>
        <dbReference type="ARBA" id="ARBA00004141"/>
    </source>
</evidence>
<dbReference type="InterPro" id="IPR039421">
    <property type="entry name" value="Type_1_exporter"/>
</dbReference>
<dbReference type="EMBL" id="MBFS01003751">
    <property type="protein sequence ID" value="PVU85018.1"/>
    <property type="molecule type" value="Genomic_DNA"/>
</dbReference>
<dbReference type="AlphaFoldDB" id="A0A2T9XY61"/>
<reference evidence="6 7" key="1">
    <citation type="journal article" date="2018" name="MBio">
        <title>Comparative Genomics Reveals the Core Gene Toolbox for the Fungus-Insect Symbiosis.</title>
        <authorList>
            <person name="Wang Y."/>
            <person name="Stata M."/>
            <person name="Wang W."/>
            <person name="Stajich J.E."/>
            <person name="White M.M."/>
            <person name="Moncalvo J.M."/>
        </authorList>
    </citation>
    <scope>NUCLEOTIDE SEQUENCE [LARGE SCALE GENOMIC DNA]</scope>
    <source>
        <strain evidence="6 7">SC-DP-2</strain>
    </source>
</reference>
<keyword evidence="3" id="KW-1133">Transmembrane helix</keyword>
<dbReference type="InterPro" id="IPR036640">
    <property type="entry name" value="ABC1_TM_sf"/>
</dbReference>
<evidence type="ECO:0000256" key="5">
    <source>
        <dbReference type="SAM" id="SignalP"/>
    </source>
</evidence>
<feature type="chain" id="PRO_5015413575" description="ABC transmembrane type-1 domain-containing protein" evidence="5">
    <location>
        <begin position="19"/>
        <end position="159"/>
    </location>
</feature>
<comment type="subcellular location">
    <subcellularLocation>
        <location evidence="1">Membrane</location>
        <topology evidence="1">Multi-pass membrane protein</topology>
    </subcellularLocation>
</comment>
<dbReference type="PANTHER" id="PTHR24222:SF76">
    <property type="entry name" value="MYCOBACTIN IMPORT ATP-BINDING_PERMEASE PROTEIN IRTB"/>
    <property type="match status" value="1"/>
</dbReference>
<name>A0A2T9XY61_9FUNG</name>
<dbReference type="GO" id="GO:0042626">
    <property type="term" value="F:ATPase-coupled transmembrane transporter activity"/>
    <property type="evidence" value="ECO:0007669"/>
    <property type="project" value="TreeGrafter"/>
</dbReference>
<organism evidence="6 7">
    <name type="scientific">Smittium megazygosporum</name>
    <dbReference type="NCBI Taxonomy" id="133381"/>
    <lineage>
        <taxon>Eukaryota</taxon>
        <taxon>Fungi</taxon>
        <taxon>Fungi incertae sedis</taxon>
        <taxon>Zoopagomycota</taxon>
        <taxon>Kickxellomycotina</taxon>
        <taxon>Harpellomycetes</taxon>
        <taxon>Harpellales</taxon>
        <taxon>Legeriomycetaceae</taxon>
        <taxon>Smittium</taxon>
    </lineage>
</organism>
<gene>
    <name evidence="6" type="ORF">BB560_007183</name>
</gene>
<dbReference type="STRING" id="133381.A0A2T9XY61"/>
<proteinExistence type="predicted"/>
<evidence type="ECO:0000256" key="3">
    <source>
        <dbReference type="ARBA" id="ARBA00022989"/>
    </source>
</evidence>
<dbReference type="InterPro" id="IPR027417">
    <property type="entry name" value="P-loop_NTPase"/>
</dbReference>
<dbReference type="SUPFAM" id="SSF52540">
    <property type="entry name" value="P-loop containing nucleoside triphosphate hydrolases"/>
    <property type="match status" value="1"/>
</dbReference>
<evidence type="ECO:0008006" key="8">
    <source>
        <dbReference type="Google" id="ProtNLM"/>
    </source>
</evidence>
<keyword evidence="7" id="KW-1185">Reference proteome</keyword>
<keyword evidence="5" id="KW-0732">Signal</keyword>